<dbReference type="PANTHER" id="PTHR32308:SF0">
    <property type="entry name" value="HPCH_HPAI ALDOLASE_CITRATE LYASE DOMAIN-CONTAINING PROTEIN"/>
    <property type="match status" value="1"/>
</dbReference>
<dbReference type="PANTHER" id="PTHR32308">
    <property type="entry name" value="LYASE BETA SUBUNIT, PUTATIVE (AFU_ORTHOLOGUE AFUA_4G13030)-RELATED"/>
    <property type="match status" value="1"/>
</dbReference>
<evidence type="ECO:0000259" key="4">
    <source>
        <dbReference type="Pfam" id="PF03328"/>
    </source>
</evidence>
<evidence type="ECO:0000313" key="6">
    <source>
        <dbReference type="Proteomes" id="UP000743899"/>
    </source>
</evidence>
<reference evidence="5 6" key="1">
    <citation type="submission" date="2020-01" db="EMBL/GenBank/DDBJ databases">
        <title>A novel Bacillus sp. from Pasinler.</title>
        <authorList>
            <person name="Adiguzel A."/>
            <person name="Ay H."/>
            <person name="Baltaci M.O."/>
        </authorList>
    </citation>
    <scope>NUCLEOTIDE SEQUENCE [LARGE SCALE GENOMIC DNA]</scope>
    <source>
        <strain evidence="5 6">P1</strain>
    </source>
</reference>
<dbReference type="Proteomes" id="UP000743899">
    <property type="component" value="Unassembled WGS sequence"/>
</dbReference>
<comment type="caution">
    <text evidence="5">The sequence shown here is derived from an EMBL/GenBank/DDBJ whole genome shotgun (WGS) entry which is preliminary data.</text>
</comment>
<organism evidence="5 6">
    <name type="scientific">Pallidibacillus pasinlerensis</name>
    <dbReference type="NCBI Taxonomy" id="2703818"/>
    <lineage>
        <taxon>Bacteria</taxon>
        <taxon>Bacillati</taxon>
        <taxon>Bacillota</taxon>
        <taxon>Bacilli</taxon>
        <taxon>Bacillales</taxon>
        <taxon>Bacillaceae</taxon>
        <taxon>Pallidibacillus</taxon>
    </lineage>
</organism>
<feature type="domain" description="HpcH/HpaI aldolase/citrate lyase" evidence="4">
    <location>
        <begin position="5"/>
        <end position="226"/>
    </location>
</feature>
<dbReference type="Pfam" id="PF03328">
    <property type="entry name" value="HpcH_HpaI"/>
    <property type="match status" value="1"/>
</dbReference>
<evidence type="ECO:0000256" key="3">
    <source>
        <dbReference type="ARBA" id="ARBA00022842"/>
    </source>
</evidence>
<dbReference type="SUPFAM" id="SSF51621">
    <property type="entry name" value="Phosphoenolpyruvate/pyruvate domain"/>
    <property type="match status" value="1"/>
</dbReference>
<accession>A0ABX0A077</accession>
<sequence>MKPIRTMLFVPGIKETWFEKVPSYQTDTVILDLEDSVPENLKNQARTNVSDAIKPLTDNGQRVYVRINRGPYCFNIKDLEAIIKKDLEGIVLPKLDGPEDIELIHRIISEIEFNKGLEVGSIKLIPTLETAKSIHAAYDIAIKPRVVALAGVSPRSGDVERELNYQWTAEGLERLYIRSHVVLAAKAAKVQPIGGLWQDIKDLEGLRKAAQFNRQLGFSGEMVIHPSHVPIVNEVYSPTEKEIAYYEGMIEAFNEALKEGRAAIVYEGEHIDYAHVKTAKQYVEAAKNYISS</sequence>
<dbReference type="PIRSF" id="PIRSF015582">
    <property type="entry name" value="Cit_lyase_B"/>
    <property type="match status" value="1"/>
</dbReference>
<dbReference type="Gene3D" id="3.20.20.60">
    <property type="entry name" value="Phosphoenolpyruvate-binding domains"/>
    <property type="match status" value="1"/>
</dbReference>
<dbReference type="EMBL" id="JAACYS010000009">
    <property type="protein sequence ID" value="NCU16818.1"/>
    <property type="molecule type" value="Genomic_DNA"/>
</dbReference>
<dbReference type="InterPro" id="IPR005000">
    <property type="entry name" value="Aldolase/citrate-lyase_domain"/>
</dbReference>
<protein>
    <submittedName>
        <fullName evidence="5">CoA ester lyase</fullName>
    </submittedName>
</protein>
<proteinExistence type="predicted"/>
<keyword evidence="5" id="KW-0456">Lyase</keyword>
<keyword evidence="2" id="KW-0479">Metal-binding</keyword>
<evidence type="ECO:0000256" key="1">
    <source>
        <dbReference type="ARBA" id="ARBA00001946"/>
    </source>
</evidence>
<comment type="cofactor">
    <cofactor evidence="1">
        <name>Mg(2+)</name>
        <dbReference type="ChEBI" id="CHEBI:18420"/>
    </cofactor>
</comment>
<keyword evidence="3" id="KW-0460">Magnesium</keyword>
<evidence type="ECO:0000256" key="2">
    <source>
        <dbReference type="ARBA" id="ARBA00022723"/>
    </source>
</evidence>
<dbReference type="InterPro" id="IPR040442">
    <property type="entry name" value="Pyrv_kinase-like_dom_sf"/>
</dbReference>
<evidence type="ECO:0000313" key="5">
    <source>
        <dbReference type="EMBL" id="NCU16818.1"/>
    </source>
</evidence>
<keyword evidence="6" id="KW-1185">Reference proteome</keyword>
<dbReference type="InterPro" id="IPR011206">
    <property type="entry name" value="Citrate_lyase_beta/mcl1/mcl2"/>
</dbReference>
<name>A0ABX0A077_9BACI</name>
<gene>
    <name evidence="5" type="ORF">GW534_03390</name>
</gene>
<dbReference type="InterPro" id="IPR015813">
    <property type="entry name" value="Pyrv/PenolPyrv_kinase-like_dom"/>
</dbReference>
<dbReference type="GO" id="GO:0016829">
    <property type="term" value="F:lyase activity"/>
    <property type="evidence" value="ECO:0007669"/>
    <property type="project" value="UniProtKB-KW"/>
</dbReference>